<dbReference type="Pfam" id="PF08325">
    <property type="entry name" value="WLM"/>
    <property type="match status" value="1"/>
</dbReference>
<evidence type="ECO:0000313" key="4">
    <source>
        <dbReference type="Proteomes" id="UP001623330"/>
    </source>
</evidence>
<feature type="compositionally biased region" description="Polar residues" evidence="1">
    <location>
        <begin position="142"/>
        <end position="154"/>
    </location>
</feature>
<keyword evidence="3" id="KW-0645">Protease</keyword>
<sequence>MVELPHPHIRKIAVLQRKPGKEDALKLLKDIAHRVSLLMRENGFKVTTLVEFYPRDRSLLGMNVNHGQKIMLRLRDPLDEFRFLPWESLMGTMLHELTHNVFGPHDQRFYSKLDDLSARQWCIDQLGLKDNFLGEGVKLGSAPNTRRGNPSTVQRGGKVNKRPGKGTRLGTLLGDDNVLRNTIRRLKPSQLAAMAAEQRNEADKKWCVEDNKDANIPDDDTLDIVVLDDDQPDTHDIPRVHSAPIIIEDETTNDGQTSRYNDVVTNKTDEDNDSVEIIDLTSDI</sequence>
<dbReference type="InterPro" id="IPR013536">
    <property type="entry name" value="WLM_dom"/>
</dbReference>
<protein>
    <submittedName>
        <fullName evidence="3">DNA-dependent metalloprotease WSS1</fullName>
    </submittedName>
</protein>
<keyword evidence="4" id="KW-1185">Reference proteome</keyword>
<dbReference type="PANTHER" id="PTHR46622:SF1">
    <property type="entry name" value="DNA-DEPENDENT METALLOPROTEASE WSS1"/>
    <property type="match status" value="1"/>
</dbReference>
<feature type="domain" description="WLM" evidence="2">
    <location>
        <begin position="1"/>
        <end position="201"/>
    </location>
</feature>
<dbReference type="InterPro" id="IPR053000">
    <property type="entry name" value="WSS1-like_metalloprotease"/>
</dbReference>
<organism evidence="3 4">
    <name type="scientific">Nakaseomyces bracarensis</name>
    <dbReference type="NCBI Taxonomy" id="273131"/>
    <lineage>
        <taxon>Eukaryota</taxon>
        <taxon>Fungi</taxon>
        <taxon>Dikarya</taxon>
        <taxon>Ascomycota</taxon>
        <taxon>Saccharomycotina</taxon>
        <taxon>Saccharomycetes</taxon>
        <taxon>Saccharomycetales</taxon>
        <taxon>Saccharomycetaceae</taxon>
        <taxon>Nakaseomyces</taxon>
    </lineage>
</organism>
<dbReference type="EMBL" id="JBEVYD010000012">
    <property type="protein sequence ID" value="KAL3229228.1"/>
    <property type="molecule type" value="Genomic_DNA"/>
</dbReference>
<name>A0ABR4NN43_9SACH</name>
<keyword evidence="3" id="KW-0378">Hydrolase</keyword>
<evidence type="ECO:0000256" key="1">
    <source>
        <dbReference type="SAM" id="MobiDB-lite"/>
    </source>
</evidence>
<reference evidence="3 4" key="1">
    <citation type="submission" date="2024-05" db="EMBL/GenBank/DDBJ databases">
        <title>Long read based assembly of the Candida bracarensis genome reveals expanded adhesin content.</title>
        <authorList>
            <person name="Marcet-Houben M."/>
            <person name="Ksiezopolska E."/>
            <person name="Gabaldon T."/>
        </authorList>
    </citation>
    <scope>NUCLEOTIDE SEQUENCE [LARGE SCALE GENOMIC DNA]</scope>
    <source>
        <strain evidence="3 4">CBM6</strain>
    </source>
</reference>
<proteinExistence type="predicted"/>
<dbReference type="GO" id="GO:0008237">
    <property type="term" value="F:metallopeptidase activity"/>
    <property type="evidence" value="ECO:0007669"/>
    <property type="project" value="UniProtKB-KW"/>
</dbReference>
<feature type="region of interest" description="Disordered" evidence="1">
    <location>
        <begin position="139"/>
        <end position="168"/>
    </location>
</feature>
<keyword evidence="3" id="KW-0482">Metalloprotease</keyword>
<dbReference type="Proteomes" id="UP001623330">
    <property type="component" value="Unassembled WGS sequence"/>
</dbReference>
<gene>
    <name evidence="3" type="ORF">RNJ44_02315</name>
</gene>
<accession>A0ABR4NN43</accession>
<evidence type="ECO:0000259" key="2">
    <source>
        <dbReference type="PROSITE" id="PS51397"/>
    </source>
</evidence>
<evidence type="ECO:0000313" key="3">
    <source>
        <dbReference type="EMBL" id="KAL3229228.1"/>
    </source>
</evidence>
<comment type="caution">
    <text evidence="3">The sequence shown here is derived from an EMBL/GenBank/DDBJ whole genome shotgun (WGS) entry which is preliminary data.</text>
</comment>
<dbReference type="PANTHER" id="PTHR46622">
    <property type="entry name" value="DNA-DEPENDENT METALLOPROTEASE WSS1"/>
    <property type="match status" value="1"/>
</dbReference>
<dbReference type="PROSITE" id="PS51397">
    <property type="entry name" value="WLM"/>
    <property type="match status" value="1"/>
</dbReference>